<dbReference type="InterPro" id="IPR001041">
    <property type="entry name" value="2Fe-2S_ferredoxin-type"/>
</dbReference>
<dbReference type="InterPro" id="IPR017927">
    <property type="entry name" value="FAD-bd_FR_type"/>
</dbReference>
<sequence length="322" mass="34620">MTGETESALTLRLTAIHYGAHEMNLYEFRHPDGRDLAPFTAGSHVDLHLAAGMVRQYSLMNDPAERDRYLLGIKLDRQGRGGSAFVHDRLRVGDLVRVGAPRNNFPMEEGGAPVVLIGGGIGITPMIAMAHRARSLGIDMRLHQVVRTRDDLLALESWLAGHGGFAHIHVDAEADGRLFDLRGAIAAAPRDAHLYCCGPGPMLDAFQQAAHQAGWPEARVHVEHFSAEPIAPSDKAFDLLLAKSGKSFCVQKGQTIVEVLRDAGIAVEVSCEQGICGACETRIVSGTADHKDMILSDAEKAAGQTMMICCSGALSDTLVLDL</sequence>
<keyword evidence="4" id="KW-0560">Oxidoreductase</keyword>
<evidence type="ECO:0000259" key="7">
    <source>
        <dbReference type="PROSITE" id="PS51085"/>
    </source>
</evidence>
<dbReference type="PANTHER" id="PTHR47354:SF1">
    <property type="entry name" value="CARNITINE MONOOXYGENASE REDUCTASE SUBUNIT"/>
    <property type="match status" value="1"/>
</dbReference>
<keyword evidence="6" id="KW-0411">Iron-sulfur</keyword>
<dbReference type="Gene3D" id="3.10.20.30">
    <property type="match status" value="1"/>
</dbReference>
<dbReference type="Gene3D" id="2.40.30.10">
    <property type="entry name" value="Translation factors"/>
    <property type="match status" value="1"/>
</dbReference>
<reference evidence="9 10" key="1">
    <citation type="submission" date="2017-08" db="EMBL/GenBank/DDBJ databases">
        <title>Infants hospitalized years apart are colonized by the same room-sourced microbial strains.</title>
        <authorList>
            <person name="Brooks B."/>
            <person name="Olm M.R."/>
            <person name="Firek B.A."/>
            <person name="Baker R."/>
            <person name="Thomas B.C."/>
            <person name="Morowitz M.J."/>
            <person name="Banfield J.F."/>
        </authorList>
    </citation>
    <scope>NUCLEOTIDE SEQUENCE [LARGE SCALE GENOMIC DNA]</scope>
    <source>
        <strain evidence="9">S2_005_003_R2_47</strain>
    </source>
</reference>
<proteinExistence type="predicted"/>
<feature type="domain" description="FAD-binding FR-type" evidence="8">
    <location>
        <begin position="6"/>
        <end position="108"/>
    </location>
</feature>
<keyword evidence="5" id="KW-0408">Iron</keyword>
<dbReference type="SUPFAM" id="SSF52343">
    <property type="entry name" value="Ferredoxin reductase-like, C-terminal NADP-linked domain"/>
    <property type="match status" value="1"/>
</dbReference>
<evidence type="ECO:0000256" key="2">
    <source>
        <dbReference type="ARBA" id="ARBA00022714"/>
    </source>
</evidence>
<evidence type="ECO:0000313" key="9">
    <source>
        <dbReference type="EMBL" id="PZQ22369.1"/>
    </source>
</evidence>
<dbReference type="GO" id="GO:0046872">
    <property type="term" value="F:metal ion binding"/>
    <property type="evidence" value="ECO:0007669"/>
    <property type="project" value="UniProtKB-KW"/>
</dbReference>
<evidence type="ECO:0000256" key="6">
    <source>
        <dbReference type="ARBA" id="ARBA00023014"/>
    </source>
</evidence>
<evidence type="ECO:0000256" key="3">
    <source>
        <dbReference type="ARBA" id="ARBA00022723"/>
    </source>
</evidence>
<evidence type="ECO:0000256" key="1">
    <source>
        <dbReference type="ARBA" id="ARBA00022630"/>
    </source>
</evidence>
<gene>
    <name evidence="9" type="ORF">DI569_08425</name>
</gene>
<dbReference type="CDD" id="cd06185">
    <property type="entry name" value="PDR_like"/>
    <property type="match status" value="1"/>
</dbReference>
<dbReference type="InterPro" id="IPR012675">
    <property type="entry name" value="Beta-grasp_dom_sf"/>
</dbReference>
<dbReference type="PROSITE" id="PS00197">
    <property type="entry name" value="2FE2S_FER_1"/>
    <property type="match status" value="1"/>
</dbReference>
<evidence type="ECO:0000256" key="4">
    <source>
        <dbReference type="ARBA" id="ARBA00023002"/>
    </source>
</evidence>
<dbReference type="PANTHER" id="PTHR47354">
    <property type="entry name" value="NADH OXIDOREDUCTASE HCR"/>
    <property type="match status" value="1"/>
</dbReference>
<dbReference type="SUPFAM" id="SSF63380">
    <property type="entry name" value="Riboflavin synthase domain-like"/>
    <property type="match status" value="1"/>
</dbReference>
<organism evidence="9 10">
    <name type="scientific">Sphingopyxis macrogoltabida</name>
    <name type="common">Sphingomonas macrogoltabidus</name>
    <dbReference type="NCBI Taxonomy" id="33050"/>
    <lineage>
        <taxon>Bacteria</taxon>
        <taxon>Pseudomonadati</taxon>
        <taxon>Pseudomonadota</taxon>
        <taxon>Alphaproteobacteria</taxon>
        <taxon>Sphingomonadales</taxon>
        <taxon>Sphingomonadaceae</taxon>
        <taxon>Sphingopyxis</taxon>
    </lineage>
</organism>
<evidence type="ECO:0000259" key="8">
    <source>
        <dbReference type="PROSITE" id="PS51384"/>
    </source>
</evidence>
<dbReference type="GO" id="GO:0051537">
    <property type="term" value="F:2 iron, 2 sulfur cluster binding"/>
    <property type="evidence" value="ECO:0007669"/>
    <property type="project" value="UniProtKB-KW"/>
</dbReference>
<dbReference type="Pfam" id="PF00970">
    <property type="entry name" value="FAD_binding_6"/>
    <property type="match status" value="1"/>
</dbReference>
<dbReference type="SUPFAM" id="SSF54292">
    <property type="entry name" value="2Fe-2S ferredoxin-like"/>
    <property type="match status" value="1"/>
</dbReference>
<dbReference type="InterPro" id="IPR008333">
    <property type="entry name" value="Cbr1-like_FAD-bd_dom"/>
</dbReference>
<dbReference type="Gene3D" id="3.40.50.80">
    <property type="entry name" value="Nucleotide-binding domain of ferredoxin-NADP reductase (FNR) module"/>
    <property type="match status" value="1"/>
</dbReference>
<keyword evidence="3" id="KW-0479">Metal-binding</keyword>
<dbReference type="InterPro" id="IPR006058">
    <property type="entry name" value="2Fe2S_fd_BS"/>
</dbReference>
<keyword evidence="1" id="KW-0285">Flavoprotein</keyword>
<dbReference type="AlphaFoldDB" id="A0A2W5L234"/>
<dbReference type="GO" id="GO:0016491">
    <property type="term" value="F:oxidoreductase activity"/>
    <property type="evidence" value="ECO:0007669"/>
    <property type="project" value="UniProtKB-KW"/>
</dbReference>
<dbReference type="CDD" id="cd00207">
    <property type="entry name" value="fer2"/>
    <property type="match status" value="1"/>
</dbReference>
<dbReference type="PROSITE" id="PS51085">
    <property type="entry name" value="2FE2S_FER_2"/>
    <property type="match status" value="1"/>
</dbReference>
<dbReference type="PRINTS" id="PR00409">
    <property type="entry name" value="PHDIOXRDTASE"/>
</dbReference>
<keyword evidence="2" id="KW-0001">2Fe-2S</keyword>
<dbReference type="InterPro" id="IPR050415">
    <property type="entry name" value="MRET"/>
</dbReference>
<name>A0A2W5L234_SPHMC</name>
<evidence type="ECO:0000313" key="10">
    <source>
        <dbReference type="Proteomes" id="UP000248597"/>
    </source>
</evidence>
<feature type="domain" description="2Fe-2S ferredoxin-type" evidence="7">
    <location>
        <begin position="235"/>
        <end position="322"/>
    </location>
</feature>
<dbReference type="PROSITE" id="PS51384">
    <property type="entry name" value="FAD_FR"/>
    <property type="match status" value="1"/>
</dbReference>
<comment type="caution">
    <text evidence="9">The sequence shown here is derived from an EMBL/GenBank/DDBJ whole genome shotgun (WGS) entry which is preliminary data.</text>
</comment>
<dbReference type="Proteomes" id="UP000248597">
    <property type="component" value="Unassembled WGS sequence"/>
</dbReference>
<protein>
    <submittedName>
        <fullName evidence="9">Oxidoreductase</fullName>
    </submittedName>
</protein>
<dbReference type="InterPro" id="IPR017938">
    <property type="entry name" value="Riboflavin_synthase-like_b-brl"/>
</dbReference>
<dbReference type="Pfam" id="PF00111">
    <property type="entry name" value="Fer2"/>
    <property type="match status" value="1"/>
</dbReference>
<dbReference type="InterPro" id="IPR039261">
    <property type="entry name" value="FNR_nucleotide-bd"/>
</dbReference>
<dbReference type="EMBL" id="QFPJ01000015">
    <property type="protein sequence ID" value="PZQ22369.1"/>
    <property type="molecule type" value="Genomic_DNA"/>
</dbReference>
<evidence type="ECO:0000256" key="5">
    <source>
        <dbReference type="ARBA" id="ARBA00023004"/>
    </source>
</evidence>
<dbReference type="InterPro" id="IPR036010">
    <property type="entry name" value="2Fe-2S_ferredoxin-like_sf"/>
</dbReference>
<accession>A0A2W5L234</accession>